<organism evidence="2 3">
    <name type="scientific">Macrostomum lignano</name>
    <dbReference type="NCBI Taxonomy" id="282301"/>
    <lineage>
        <taxon>Eukaryota</taxon>
        <taxon>Metazoa</taxon>
        <taxon>Spiralia</taxon>
        <taxon>Lophotrochozoa</taxon>
        <taxon>Platyhelminthes</taxon>
        <taxon>Rhabditophora</taxon>
        <taxon>Macrostomorpha</taxon>
        <taxon>Macrostomida</taxon>
        <taxon>Macrostomidae</taxon>
        <taxon>Macrostomum</taxon>
    </lineage>
</organism>
<reference evidence="3" key="1">
    <citation type="submission" date="2016-11" db="UniProtKB">
        <authorList>
            <consortium name="WormBaseParasite"/>
        </authorList>
    </citation>
    <scope>IDENTIFICATION</scope>
</reference>
<dbReference type="Proteomes" id="UP000095280">
    <property type="component" value="Unplaced"/>
</dbReference>
<feature type="compositionally biased region" description="Basic residues" evidence="1">
    <location>
        <begin position="1"/>
        <end position="11"/>
    </location>
</feature>
<proteinExistence type="predicted"/>
<evidence type="ECO:0000313" key="2">
    <source>
        <dbReference type="Proteomes" id="UP000095280"/>
    </source>
</evidence>
<evidence type="ECO:0000313" key="3">
    <source>
        <dbReference type="WBParaSite" id="maker-unitig_31107-snap-gene-0.1-mRNA-1"/>
    </source>
</evidence>
<protein>
    <submittedName>
        <fullName evidence="3">EP400</fullName>
    </submittedName>
</protein>
<accession>A0A1I8FDZ3</accession>
<feature type="region of interest" description="Disordered" evidence="1">
    <location>
        <begin position="1"/>
        <end position="54"/>
    </location>
</feature>
<sequence>YQLQHQQHRKLPVPPAQSQLQQQRMRQYLDLQKQDKADATQSYDGQIQPQQQQAPRDLTLYSLKFGINVPYSDVRRLVQTGSAAAVLAEGMFPELARVNWKLRRGDVTHPDSNRSQPPSGRASDPYVSLYLKFEPQTLAESGQPALSNLQSASPAQRSDALSVVRSDRSSPVLTSARQLPRGWARSLRASELEALAFSINGVKHLKAQRRPAGVRRVAQFLYPERGTISPGVRWAPTSACAYSWPPFTCTGRCWALNSDYFAALLARPDSLESRQGQVVLSEDTGFRTCT</sequence>
<dbReference type="AlphaFoldDB" id="A0A1I8FDZ3"/>
<evidence type="ECO:0000256" key="1">
    <source>
        <dbReference type="SAM" id="MobiDB-lite"/>
    </source>
</evidence>
<dbReference type="WBParaSite" id="maker-unitig_31107-snap-gene-0.1-mRNA-1">
    <property type="protein sequence ID" value="maker-unitig_31107-snap-gene-0.1-mRNA-1"/>
    <property type="gene ID" value="maker-unitig_31107-snap-gene-0.1"/>
</dbReference>
<feature type="compositionally biased region" description="Low complexity" evidence="1">
    <location>
        <begin position="17"/>
        <end position="31"/>
    </location>
</feature>
<name>A0A1I8FDZ3_9PLAT</name>
<keyword evidence="2" id="KW-1185">Reference proteome</keyword>